<keyword evidence="2" id="KW-1185">Reference proteome</keyword>
<evidence type="ECO:0000313" key="1">
    <source>
        <dbReference type="EMBL" id="KAG2556025.1"/>
    </source>
</evidence>
<dbReference type="EMBL" id="CM029052">
    <property type="protein sequence ID" value="KAG2556025.1"/>
    <property type="molecule type" value="Genomic_DNA"/>
</dbReference>
<proteinExistence type="predicted"/>
<comment type="caution">
    <text evidence="1">The sequence shown here is derived from an EMBL/GenBank/DDBJ whole genome shotgun (WGS) entry which is preliminary data.</text>
</comment>
<dbReference type="AlphaFoldDB" id="A0A8T0P5G3"/>
<gene>
    <name evidence="1" type="ORF">PVAP13_8NG085804</name>
</gene>
<protein>
    <submittedName>
        <fullName evidence="1">Uncharacterized protein</fullName>
    </submittedName>
</protein>
<organism evidence="1 2">
    <name type="scientific">Panicum virgatum</name>
    <name type="common">Blackwell switchgrass</name>
    <dbReference type="NCBI Taxonomy" id="38727"/>
    <lineage>
        <taxon>Eukaryota</taxon>
        <taxon>Viridiplantae</taxon>
        <taxon>Streptophyta</taxon>
        <taxon>Embryophyta</taxon>
        <taxon>Tracheophyta</taxon>
        <taxon>Spermatophyta</taxon>
        <taxon>Magnoliopsida</taxon>
        <taxon>Liliopsida</taxon>
        <taxon>Poales</taxon>
        <taxon>Poaceae</taxon>
        <taxon>PACMAD clade</taxon>
        <taxon>Panicoideae</taxon>
        <taxon>Panicodae</taxon>
        <taxon>Paniceae</taxon>
        <taxon>Panicinae</taxon>
        <taxon>Panicum</taxon>
        <taxon>Panicum sect. Hiantes</taxon>
    </lineage>
</organism>
<reference evidence="1" key="1">
    <citation type="submission" date="2020-05" db="EMBL/GenBank/DDBJ databases">
        <title>WGS assembly of Panicum virgatum.</title>
        <authorList>
            <person name="Lovell J.T."/>
            <person name="Jenkins J."/>
            <person name="Shu S."/>
            <person name="Juenger T.E."/>
            <person name="Schmutz J."/>
        </authorList>
    </citation>
    <scope>NUCLEOTIDE SEQUENCE</scope>
    <source>
        <strain evidence="1">AP13</strain>
    </source>
</reference>
<accession>A0A8T0P5G3</accession>
<dbReference type="Proteomes" id="UP000823388">
    <property type="component" value="Chromosome 8N"/>
</dbReference>
<name>A0A8T0P5G3_PANVG</name>
<sequence>MPWFPRKSNGIASGTVYSGPPRVRTSCKLRRGHIRRPAYCRLLFAAARISAFLPCAHLCPIHWLLRVNYSSGNLHLSEAHFFFPAGLPYREAAHSSMCAACTGDAD</sequence>
<evidence type="ECO:0000313" key="2">
    <source>
        <dbReference type="Proteomes" id="UP000823388"/>
    </source>
</evidence>